<keyword evidence="4 5" id="KW-0472">Membrane</keyword>
<sequence length="473" mass="53592">MDDAEDLGTVPNAAFPLPFRVLLLAGLGILGWATNLHGLDIMGVDVVGAMDLRTLDIHQAIALPSRPATSRGGAENLKALYRTMYLLCITYSVWWIAAWALFWSATYADPDMVDVFGYIPAVAALVVILILICPFDLFWRAERDKFLLALRRCLLPHREGAVYFSDVVFADIFTSFAKVLGDVWLSLCMLLPGNSLLVPPDLEGLIRWVLPCVMSIPYAVRFRQCIIEYASPHNESRRPLYNAIKYATSFPVIFLSAAQRHVVFDDVETTQAHLHDSWEGESGLFRLWLLAAAINSLYSFWWDVTNDWGLDLLKPRGMSSQDDRPGPPKQLVLPSMVNSPLTSSLPSPTREGALNTHYASVRDQLPYPYGLRPRLLYPILIYPSLIFFNLVLRLTWSLKLSSHLHSATDGSMVIFWLEVAEILRRWMWVFVRVEWEVIKRAQEGVRKGGYFGHHDESEYELIPTPAGEVHEFP</sequence>
<comment type="subcellular location">
    <subcellularLocation>
        <location evidence="1">Membrane</location>
        <topology evidence="1">Multi-pass membrane protein</topology>
    </subcellularLocation>
</comment>
<comment type="caution">
    <text evidence="7">The sequence shown here is derived from an EMBL/GenBank/DDBJ whole genome shotgun (WGS) entry which is preliminary data.</text>
</comment>
<evidence type="ECO:0000259" key="6">
    <source>
        <dbReference type="PROSITE" id="PS51380"/>
    </source>
</evidence>
<feature type="transmembrane region" description="Helical" evidence="5">
    <location>
        <begin position="375"/>
        <end position="396"/>
    </location>
</feature>
<dbReference type="PANTHER" id="PTHR10783">
    <property type="entry name" value="XENOTROPIC AND POLYTROPIC RETROVIRUS RECEPTOR 1-RELATED"/>
    <property type="match status" value="1"/>
</dbReference>
<organism evidence="7 8">
    <name type="scientific">Hohenbuehelia grisea</name>
    <dbReference type="NCBI Taxonomy" id="104357"/>
    <lineage>
        <taxon>Eukaryota</taxon>
        <taxon>Fungi</taxon>
        <taxon>Dikarya</taxon>
        <taxon>Basidiomycota</taxon>
        <taxon>Agaricomycotina</taxon>
        <taxon>Agaricomycetes</taxon>
        <taxon>Agaricomycetidae</taxon>
        <taxon>Agaricales</taxon>
        <taxon>Pleurotineae</taxon>
        <taxon>Pleurotaceae</taxon>
        <taxon>Hohenbuehelia</taxon>
    </lineage>
</organism>
<keyword evidence="8" id="KW-1185">Reference proteome</keyword>
<dbReference type="PROSITE" id="PS51380">
    <property type="entry name" value="EXS"/>
    <property type="match status" value="1"/>
</dbReference>
<proteinExistence type="predicted"/>
<reference evidence="8" key="1">
    <citation type="submission" date="2024-06" db="EMBL/GenBank/DDBJ databases">
        <title>Multi-omics analyses provide insights into the biosynthesis of the anticancer antibiotic pleurotin in Hohenbuehelia grisea.</title>
        <authorList>
            <person name="Weaver J.A."/>
            <person name="Alberti F."/>
        </authorList>
    </citation>
    <scope>NUCLEOTIDE SEQUENCE [LARGE SCALE GENOMIC DNA]</scope>
    <source>
        <strain evidence="8">T-177</strain>
    </source>
</reference>
<evidence type="ECO:0000256" key="2">
    <source>
        <dbReference type="ARBA" id="ARBA00022692"/>
    </source>
</evidence>
<dbReference type="Proteomes" id="UP001556367">
    <property type="component" value="Unassembled WGS sequence"/>
</dbReference>
<dbReference type="Pfam" id="PF03124">
    <property type="entry name" value="EXS"/>
    <property type="match status" value="1"/>
</dbReference>
<dbReference type="EMBL" id="JASNQZ010000006">
    <property type="protein sequence ID" value="KAL0956428.1"/>
    <property type="molecule type" value="Genomic_DNA"/>
</dbReference>
<feature type="transmembrane region" description="Helical" evidence="5">
    <location>
        <begin position="84"/>
        <end position="103"/>
    </location>
</feature>
<feature type="transmembrane region" description="Helical" evidence="5">
    <location>
        <begin position="115"/>
        <end position="139"/>
    </location>
</feature>
<evidence type="ECO:0000313" key="8">
    <source>
        <dbReference type="Proteomes" id="UP001556367"/>
    </source>
</evidence>
<keyword evidence="2 5" id="KW-0812">Transmembrane</keyword>
<name>A0ABR3JM19_9AGAR</name>
<dbReference type="InterPro" id="IPR004342">
    <property type="entry name" value="EXS_C"/>
</dbReference>
<feature type="transmembrane region" description="Helical" evidence="5">
    <location>
        <begin position="13"/>
        <end position="33"/>
    </location>
</feature>
<evidence type="ECO:0000256" key="5">
    <source>
        <dbReference type="SAM" id="Phobius"/>
    </source>
</evidence>
<accession>A0ABR3JM19</accession>
<evidence type="ECO:0000256" key="4">
    <source>
        <dbReference type="ARBA" id="ARBA00023136"/>
    </source>
</evidence>
<evidence type="ECO:0000256" key="1">
    <source>
        <dbReference type="ARBA" id="ARBA00004141"/>
    </source>
</evidence>
<protein>
    <recommendedName>
        <fullName evidence="6">EXS domain-containing protein</fullName>
    </recommendedName>
</protein>
<evidence type="ECO:0000256" key="3">
    <source>
        <dbReference type="ARBA" id="ARBA00022989"/>
    </source>
</evidence>
<feature type="domain" description="EXS" evidence="6">
    <location>
        <begin position="201"/>
        <end position="464"/>
    </location>
</feature>
<keyword evidence="3 5" id="KW-1133">Transmembrane helix</keyword>
<dbReference type="PANTHER" id="PTHR10783:SF46">
    <property type="entry name" value="PROTEIN ERD1 HOMOLOG 2"/>
    <property type="match status" value="1"/>
</dbReference>
<gene>
    <name evidence="7" type="ORF">HGRIS_002576</name>
</gene>
<evidence type="ECO:0000313" key="7">
    <source>
        <dbReference type="EMBL" id="KAL0956428.1"/>
    </source>
</evidence>